<reference evidence="5" key="1">
    <citation type="submission" date="2019-06" db="EMBL/GenBank/DDBJ databases">
        <title>Draft genome sequence of the griseofulvin-producing fungus Xylaria cubensis strain G536.</title>
        <authorList>
            <person name="Mead M.E."/>
            <person name="Raja H.A."/>
            <person name="Steenwyk J.L."/>
            <person name="Knowles S.L."/>
            <person name="Oberlies N.H."/>
            <person name="Rokas A."/>
        </authorList>
    </citation>
    <scope>NUCLEOTIDE SEQUENCE [LARGE SCALE GENOMIC DNA]</scope>
    <source>
        <strain evidence="5">G536</strain>
    </source>
</reference>
<evidence type="ECO:0000313" key="5">
    <source>
        <dbReference type="Proteomes" id="UP000319160"/>
    </source>
</evidence>
<keyword evidence="3" id="KW-0560">Oxidoreductase</keyword>
<dbReference type="Pfam" id="PF13561">
    <property type="entry name" value="adh_short_C2"/>
    <property type="match status" value="1"/>
</dbReference>
<dbReference type="InterPro" id="IPR002347">
    <property type="entry name" value="SDR_fam"/>
</dbReference>
<name>A0A553IB73_9PEZI</name>
<evidence type="ECO:0000256" key="1">
    <source>
        <dbReference type="ARBA" id="ARBA00006484"/>
    </source>
</evidence>
<dbReference type="FunFam" id="3.40.50.720:FF:000084">
    <property type="entry name" value="Short-chain dehydrogenase reductase"/>
    <property type="match status" value="1"/>
</dbReference>
<comment type="similarity">
    <text evidence="1">Belongs to the short-chain dehydrogenases/reductases (SDR) family.</text>
</comment>
<dbReference type="PANTHER" id="PTHR24321">
    <property type="entry name" value="DEHYDROGENASES, SHORT CHAIN"/>
    <property type="match status" value="1"/>
</dbReference>
<dbReference type="AlphaFoldDB" id="A0A553IB73"/>
<dbReference type="CDD" id="cd05233">
    <property type="entry name" value="SDR_c"/>
    <property type="match status" value="1"/>
</dbReference>
<dbReference type="STRING" id="2512241.A0A553IB73"/>
<dbReference type="Gene3D" id="3.40.50.720">
    <property type="entry name" value="NAD(P)-binding Rossmann-like Domain"/>
    <property type="match status" value="1"/>
</dbReference>
<dbReference type="InterPro" id="IPR036291">
    <property type="entry name" value="NAD(P)-bd_dom_sf"/>
</dbReference>
<keyword evidence="5" id="KW-1185">Reference proteome</keyword>
<proteinExistence type="inferred from homology"/>
<dbReference type="SUPFAM" id="SSF51735">
    <property type="entry name" value="NAD(P)-binding Rossmann-fold domains"/>
    <property type="match status" value="1"/>
</dbReference>
<dbReference type="GO" id="GO:0016491">
    <property type="term" value="F:oxidoreductase activity"/>
    <property type="evidence" value="ECO:0007669"/>
    <property type="project" value="UniProtKB-KW"/>
</dbReference>
<organism evidence="4 5">
    <name type="scientific">Xylaria flabelliformis</name>
    <dbReference type="NCBI Taxonomy" id="2512241"/>
    <lineage>
        <taxon>Eukaryota</taxon>
        <taxon>Fungi</taxon>
        <taxon>Dikarya</taxon>
        <taxon>Ascomycota</taxon>
        <taxon>Pezizomycotina</taxon>
        <taxon>Sordariomycetes</taxon>
        <taxon>Xylariomycetidae</taxon>
        <taxon>Xylariales</taxon>
        <taxon>Xylariaceae</taxon>
        <taxon>Xylaria</taxon>
    </lineage>
</organism>
<evidence type="ECO:0000256" key="3">
    <source>
        <dbReference type="ARBA" id="ARBA00023002"/>
    </source>
</evidence>
<sequence>MASKIILGRGIALITGAASGIGRETAFAFAEAGVTGIAFADINEQGAQAAAEESKTYATNGEYRCIAVHVNISDEDSVQKMVDSTVKEFGRIDYCVNSAGIGNTSGAVMPNLKLDFFSKIMDINVKGTMLCDRAVARAMAQQEPLTYTSRRHGTRSLGRGSIVNLGSTNSYVAVPGMMGYTTSKHAVIGVTKSAALDCAQFHIRVNALCPAWVDTPMMQASLARVPTLGQLIKTASPLRRAAIPEEVADCIVFLCSPSASYINGAGLLVDAGLSLTAHVP</sequence>
<dbReference type="PRINTS" id="PR00081">
    <property type="entry name" value="GDHRDH"/>
</dbReference>
<dbReference type="PRINTS" id="PR00080">
    <property type="entry name" value="SDRFAMILY"/>
</dbReference>
<protein>
    <submittedName>
        <fullName evidence="4">Uncharacterized protein</fullName>
    </submittedName>
</protein>
<dbReference type="InterPro" id="IPR020904">
    <property type="entry name" value="Sc_DH/Rdtase_CS"/>
</dbReference>
<dbReference type="Proteomes" id="UP000319160">
    <property type="component" value="Unassembled WGS sequence"/>
</dbReference>
<comment type="caution">
    <text evidence="4">The sequence shown here is derived from an EMBL/GenBank/DDBJ whole genome shotgun (WGS) entry which is preliminary data.</text>
</comment>
<evidence type="ECO:0000256" key="2">
    <source>
        <dbReference type="ARBA" id="ARBA00022857"/>
    </source>
</evidence>
<evidence type="ECO:0000313" key="4">
    <source>
        <dbReference type="EMBL" id="TRX97447.1"/>
    </source>
</evidence>
<keyword evidence="2" id="KW-0521">NADP</keyword>
<dbReference type="EMBL" id="VFLP01000006">
    <property type="protein sequence ID" value="TRX97447.1"/>
    <property type="molecule type" value="Genomic_DNA"/>
</dbReference>
<dbReference type="PROSITE" id="PS00061">
    <property type="entry name" value="ADH_SHORT"/>
    <property type="match status" value="1"/>
</dbReference>
<gene>
    <name evidence="4" type="ORF">FHL15_001725</name>
</gene>
<accession>A0A553IB73</accession>
<dbReference type="PANTHER" id="PTHR24321:SF12">
    <property type="entry name" value="SHORT-CHAIN DEHYDROGENASE_REDUCTASE FAMILY, PUTATIVE (AFU_ORTHOLOGUE AFUA_5G14340)-RELATED"/>
    <property type="match status" value="1"/>
</dbReference>
<dbReference type="OrthoDB" id="47007at2759"/>